<accession>A0AA38LWZ1</accession>
<comment type="caution">
    <text evidence="2">The sequence shown here is derived from an EMBL/GenBank/DDBJ whole genome shotgun (WGS) entry which is preliminary data.</text>
</comment>
<feature type="region of interest" description="Disordered" evidence="1">
    <location>
        <begin position="1"/>
        <end position="27"/>
    </location>
</feature>
<sequence length="244" mass="27439">MRRCRRRSPRMRDPGPSPAAVKAADRAEKAHRKAINARATKLIKVVESLPSGVVKSVRLVPRPGGASPCMVYLLTEVTNSLERLEIEAPQRLVHQPDLRGWESDSLDCHLVYSGVAFFSLTQLRIGRSAIRFLEIIHVLLDRAPYLEQLDICLDEKGFSRWHNHDALDLPDSLGFWSVEHLCISAPPRDPREGTMLCGPKLYFVDVIECLPGIRRLSISFTYAIDEATCNDPDDTMVRDEGRGP</sequence>
<dbReference type="Proteomes" id="UP001164286">
    <property type="component" value="Unassembled WGS sequence"/>
</dbReference>
<keyword evidence="3" id="KW-1185">Reference proteome</keyword>
<organism evidence="2 3">
    <name type="scientific">Dioszegia hungarica</name>
    <dbReference type="NCBI Taxonomy" id="4972"/>
    <lineage>
        <taxon>Eukaryota</taxon>
        <taxon>Fungi</taxon>
        <taxon>Dikarya</taxon>
        <taxon>Basidiomycota</taxon>
        <taxon>Agaricomycotina</taxon>
        <taxon>Tremellomycetes</taxon>
        <taxon>Tremellales</taxon>
        <taxon>Bulleribasidiaceae</taxon>
        <taxon>Dioszegia</taxon>
    </lineage>
</organism>
<reference evidence="2" key="1">
    <citation type="journal article" date="2022" name="G3 (Bethesda)">
        <title>High quality genome of the basidiomycete yeast Dioszegia hungarica PDD-24b-2 isolated from cloud water.</title>
        <authorList>
            <person name="Jarrige D."/>
            <person name="Haridas S."/>
            <person name="Bleykasten-Grosshans C."/>
            <person name="Joly M."/>
            <person name="Nadalig T."/>
            <person name="Sancelme M."/>
            <person name="Vuilleumier S."/>
            <person name="Grigoriev I.V."/>
            <person name="Amato P."/>
            <person name="Bringel F."/>
        </authorList>
    </citation>
    <scope>NUCLEOTIDE SEQUENCE</scope>
    <source>
        <strain evidence="2">PDD-24b-2</strain>
    </source>
</reference>
<dbReference type="AlphaFoldDB" id="A0AA38LWZ1"/>
<evidence type="ECO:0000313" key="2">
    <source>
        <dbReference type="EMBL" id="KAI9638940.1"/>
    </source>
</evidence>
<protein>
    <submittedName>
        <fullName evidence="2">Uncharacterized protein</fullName>
    </submittedName>
</protein>
<name>A0AA38LWZ1_9TREE</name>
<evidence type="ECO:0000256" key="1">
    <source>
        <dbReference type="SAM" id="MobiDB-lite"/>
    </source>
</evidence>
<dbReference type="EMBL" id="JAKWFO010000002">
    <property type="protein sequence ID" value="KAI9638940.1"/>
    <property type="molecule type" value="Genomic_DNA"/>
</dbReference>
<gene>
    <name evidence="2" type="ORF">MKK02DRAFT_31220</name>
</gene>
<evidence type="ECO:0000313" key="3">
    <source>
        <dbReference type="Proteomes" id="UP001164286"/>
    </source>
</evidence>
<proteinExistence type="predicted"/>
<dbReference type="RefSeq" id="XP_052948717.1">
    <property type="nucleotide sequence ID" value="XM_053088237.1"/>
</dbReference>
<dbReference type="GeneID" id="77727442"/>